<organism evidence="2 3">
    <name type="scientific">Pseudochryseolinea flava</name>
    <dbReference type="NCBI Taxonomy" id="2059302"/>
    <lineage>
        <taxon>Bacteria</taxon>
        <taxon>Pseudomonadati</taxon>
        <taxon>Bacteroidota</taxon>
        <taxon>Cytophagia</taxon>
        <taxon>Cytophagales</taxon>
        <taxon>Fulvivirgaceae</taxon>
        <taxon>Pseudochryseolinea</taxon>
    </lineage>
</organism>
<name>A0A364XWE4_9BACT</name>
<evidence type="ECO:0000313" key="3">
    <source>
        <dbReference type="Proteomes" id="UP000251889"/>
    </source>
</evidence>
<evidence type="ECO:0000313" key="2">
    <source>
        <dbReference type="EMBL" id="RAV98509.1"/>
    </source>
</evidence>
<comment type="caution">
    <text evidence="2">The sequence shown here is derived from an EMBL/GenBank/DDBJ whole genome shotgun (WGS) entry which is preliminary data.</text>
</comment>
<accession>A0A364XWE4</accession>
<protein>
    <recommendedName>
        <fullName evidence="4">Lipoprotein</fullName>
    </recommendedName>
</protein>
<keyword evidence="3" id="KW-1185">Reference proteome</keyword>
<feature type="chain" id="PRO_5017075534" description="Lipoprotein" evidence="1">
    <location>
        <begin position="21"/>
        <end position="168"/>
    </location>
</feature>
<evidence type="ECO:0008006" key="4">
    <source>
        <dbReference type="Google" id="ProtNLM"/>
    </source>
</evidence>
<gene>
    <name evidence="2" type="ORF">DQQ10_23600</name>
</gene>
<proteinExistence type="predicted"/>
<sequence>MKRMKYITTLLIMAATSLLMFCQEKKQRVESSAVMPVTASAEQDSMKVVGYTIHRVRLRFEYTAKDARGEAVKYKEAWLVKLTLERMLRYPSLRVEFAIGDYIIPEYGSWEKGIYFKVYDQATFDKLSHQEIKFRLPNSVDFISTKKQFEGAANKRFAVEDEREALKQ</sequence>
<evidence type="ECO:0000256" key="1">
    <source>
        <dbReference type="SAM" id="SignalP"/>
    </source>
</evidence>
<keyword evidence="1" id="KW-0732">Signal</keyword>
<dbReference type="Proteomes" id="UP000251889">
    <property type="component" value="Unassembled WGS sequence"/>
</dbReference>
<reference evidence="2 3" key="1">
    <citation type="submission" date="2018-06" db="EMBL/GenBank/DDBJ databases">
        <title>Chryseolinea flavus sp. nov., a member of the phylum Bacteroidetes isolated from soil.</title>
        <authorList>
            <person name="Li Y."/>
            <person name="Wang J."/>
        </authorList>
    </citation>
    <scope>NUCLEOTIDE SEQUENCE [LARGE SCALE GENOMIC DNA]</scope>
    <source>
        <strain evidence="2 3">SDU1-6</strain>
    </source>
</reference>
<dbReference type="EMBL" id="QMFY01000017">
    <property type="protein sequence ID" value="RAV98509.1"/>
    <property type="molecule type" value="Genomic_DNA"/>
</dbReference>
<dbReference type="RefSeq" id="WP_112749402.1">
    <property type="nucleotide sequence ID" value="NZ_QMFY01000017.1"/>
</dbReference>
<feature type="signal peptide" evidence="1">
    <location>
        <begin position="1"/>
        <end position="20"/>
    </location>
</feature>
<dbReference type="AlphaFoldDB" id="A0A364XWE4"/>